<keyword evidence="9" id="KW-1185">Reference proteome</keyword>
<gene>
    <name evidence="8" type="ORF">CIPAW_15G141400</name>
</gene>
<dbReference type="PROSITE" id="PS01187">
    <property type="entry name" value="EGF_CA"/>
    <property type="match status" value="1"/>
</dbReference>
<dbReference type="InterPro" id="IPR049883">
    <property type="entry name" value="NOTCH1_EGF-like"/>
</dbReference>
<keyword evidence="1 5" id="KW-0245">EGF-like domain</keyword>
<reference evidence="8" key="1">
    <citation type="submission" date="2020-12" db="EMBL/GenBank/DDBJ databases">
        <title>WGS assembly of Carya illinoinensis cv. Pawnee.</title>
        <authorList>
            <person name="Platts A."/>
            <person name="Shu S."/>
            <person name="Wright S."/>
            <person name="Barry K."/>
            <person name="Edger P."/>
            <person name="Pires J.C."/>
            <person name="Schmutz J."/>
        </authorList>
    </citation>
    <scope>NUCLEOTIDE SEQUENCE</scope>
    <source>
        <tissue evidence="8">Leaf</tissue>
    </source>
</reference>
<dbReference type="FunFam" id="2.10.25.10:FF:000038">
    <property type="entry name" value="Fibrillin 2"/>
    <property type="match status" value="1"/>
</dbReference>
<dbReference type="Pfam" id="PF07645">
    <property type="entry name" value="EGF_CA"/>
    <property type="match status" value="1"/>
</dbReference>
<dbReference type="PANTHER" id="PTHR24039">
    <property type="entry name" value="FIBRILLIN-RELATED"/>
    <property type="match status" value="1"/>
</dbReference>
<comment type="caution">
    <text evidence="8">The sequence shown here is derived from an EMBL/GenBank/DDBJ whole genome shotgun (WGS) entry which is preliminary data.</text>
</comment>
<dbReference type="PANTHER" id="PTHR24039:SF58">
    <property type="entry name" value="EGF-LIKE DOMAIN-CONTAINING PROTEIN"/>
    <property type="match status" value="1"/>
</dbReference>
<dbReference type="InterPro" id="IPR018097">
    <property type="entry name" value="EGF_Ca-bd_CS"/>
</dbReference>
<dbReference type="Proteomes" id="UP000811609">
    <property type="component" value="Chromosome 15"/>
</dbReference>
<accession>A0A8T1NF53</accession>
<keyword evidence="6" id="KW-1133">Transmembrane helix</keyword>
<evidence type="ECO:0000259" key="7">
    <source>
        <dbReference type="PROSITE" id="PS50026"/>
    </source>
</evidence>
<feature type="transmembrane region" description="Helical" evidence="6">
    <location>
        <begin position="100"/>
        <end position="124"/>
    </location>
</feature>
<dbReference type="AlphaFoldDB" id="A0A8T1NF53"/>
<organism evidence="8 9">
    <name type="scientific">Carya illinoinensis</name>
    <name type="common">Pecan</name>
    <dbReference type="NCBI Taxonomy" id="32201"/>
    <lineage>
        <taxon>Eukaryota</taxon>
        <taxon>Viridiplantae</taxon>
        <taxon>Streptophyta</taxon>
        <taxon>Embryophyta</taxon>
        <taxon>Tracheophyta</taxon>
        <taxon>Spermatophyta</taxon>
        <taxon>Magnoliopsida</taxon>
        <taxon>eudicotyledons</taxon>
        <taxon>Gunneridae</taxon>
        <taxon>Pentapetalae</taxon>
        <taxon>rosids</taxon>
        <taxon>fabids</taxon>
        <taxon>Fagales</taxon>
        <taxon>Juglandaceae</taxon>
        <taxon>Carya</taxon>
    </lineage>
</organism>
<evidence type="ECO:0000313" key="8">
    <source>
        <dbReference type="EMBL" id="KAG6627610.1"/>
    </source>
</evidence>
<feature type="domain" description="EGF-like" evidence="7">
    <location>
        <begin position="48"/>
        <end position="82"/>
    </location>
</feature>
<dbReference type="CDD" id="cd00054">
    <property type="entry name" value="EGF_CA"/>
    <property type="match status" value="1"/>
</dbReference>
<dbReference type="GO" id="GO:0005509">
    <property type="term" value="F:calcium ion binding"/>
    <property type="evidence" value="ECO:0007669"/>
    <property type="project" value="InterPro"/>
</dbReference>
<evidence type="ECO:0000256" key="3">
    <source>
        <dbReference type="ARBA" id="ARBA00022737"/>
    </source>
</evidence>
<keyword evidence="3" id="KW-0677">Repeat</keyword>
<proteinExistence type="predicted"/>
<evidence type="ECO:0000256" key="4">
    <source>
        <dbReference type="ARBA" id="ARBA00023157"/>
    </source>
</evidence>
<sequence>MRRCQENTTGYTCKANRECQNSTNGPGYHCHCSSGYDRNPYLSNGCQDIDECKASNPCVEKAACINHVGYFNCSCPEGYEGDGRREGTCCSPKPSNSGTIIITLGITISLLVLLLGGSSLLLGLKRKKLVRLKEKFFQQNGGFMLQKQISNRGMLKGPRFLIRIK</sequence>
<keyword evidence="6" id="KW-0812">Transmembrane</keyword>
<evidence type="ECO:0000256" key="1">
    <source>
        <dbReference type="ARBA" id="ARBA00022536"/>
    </source>
</evidence>
<dbReference type="PROSITE" id="PS50026">
    <property type="entry name" value="EGF_3"/>
    <property type="match status" value="1"/>
</dbReference>
<evidence type="ECO:0000256" key="5">
    <source>
        <dbReference type="PROSITE-ProRule" id="PRU00076"/>
    </source>
</evidence>
<protein>
    <recommendedName>
        <fullName evidence="7">EGF-like domain-containing protein</fullName>
    </recommendedName>
</protein>
<keyword evidence="6" id="KW-0472">Membrane</keyword>
<dbReference type="PROSITE" id="PS00010">
    <property type="entry name" value="ASX_HYDROXYL"/>
    <property type="match status" value="1"/>
</dbReference>
<evidence type="ECO:0000256" key="6">
    <source>
        <dbReference type="SAM" id="Phobius"/>
    </source>
</evidence>
<keyword evidence="4" id="KW-1015">Disulfide bond</keyword>
<dbReference type="SMART" id="SM00179">
    <property type="entry name" value="EGF_CA"/>
    <property type="match status" value="1"/>
</dbReference>
<keyword evidence="2" id="KW-0732">Signal</keyword>
<evidence type="ECO:0000256" key="2">
    <source>
        <dbReference type="ARBA" id="ARBA00022729"/>
    </source>
</evidence>
<dbReference type="InterPro" id="IPR000152">
    <property type="entry name" value="EGF-type_Asp/Asn_hydroxyl_site"/>
</dbReference>
<dbReference type="InterPro" id="IPR001881">
    <property type="entry name" value="EGF-like_Ca-bd_dom"/>
</dbReference>
<dbReference type="InterPro" id="IPR000742">
    <property type="entry name" value="EGF"/>
</dbReference>
<evidence type="ECO:0000313" key="9">
    <source>
        <dbReference type="Proteomes" id="UP000811609"/>
    </source>
</evidence>
<name>A0A8T1NF53_CARIL</name>
<comment type="caution">
    <text evidence="5">Lacks conserved residue(s) required for the propagation of feature annotation.</text>
</comment>
<dbReference type="EMBL" id="CM031823">
    <property type="protein sequence ID" value="KAG6627610.1"/>
    <property type="molecule type" value="Genomic_DNA"/>
</dbReference>